<reference evidence="2" key="1">
    <citation type="submission" date="2024-06" db="EMBL/GenBank/DDBJ databases">
        <title>Draft Genome Sequence of Deinococcus sonorensis Type Strain KR-87, a Biofilm Producing Representative of the Genus Deinococcus.</title>
        <authorList>
            <person name="Boren L.S."/>
            <person name="Grosso R.A."/>
            <person name="Hugenberg-Cox A.N."/>
            <person name="Hill J.T.E."/>
            <person name="Albert C.M."/>
            <person name="Tuohy J.M."/>
        </authorList>
    </citation>
    <scope>NUCLEOTIDE SEQUENCE</scope>
    <source>
        <strain evidence="2">KR-87</strain>
    </source>
</reference>
<feature type="transmembrane region" description="Helical" evidence="1">
    <location>
        <begin position="38"/>
        <end position="59"/>
    </location>
</feature>
<evidence type="ECO:0000313" key="2">
    <source>
        <dbReference type="EMBL" id="XBV85424.1"/>
    </source>
</evidence>
<keyword evidence="1" id="KW-0472">Membrane</keyword>
<organism evidence="2">
    <name type="scientific">Deinococcus sonorensis KR-87</name>
    <dbReference type="NCBI Taxonomy" id="694439"/>
    <lineage>
        <taxon>Bacteria</taxon>
        <taxon>Thermotogati</taxon>
        <taxon>Deinococcota</taxon>
        <taxon>Deinococci</taxon>
        <taxon>Deinococcales</taxon>
        <taxon>Deinococcaceae</taxon>
        <taxon>Deinococcus</taxon>
    </lineage>
</organism>
<accession>A0AAU7UAE4</accession>
<dbReference type="EMBL" id="CP158299">
    <property type="protein sequence ID" value="XBV85424.1"/>
    <property type="molecule type" value="Genomic_DNA"/>
</dbReference>
<dbReference type="KEGG" id="dsc:ABOD76_18620"/>
<evidence type="ECO:0000256" key="1">
    <source>
        <dbReference type="SAM" id="Phobius"/>
    </source>
</evidence>
<protein>
    <submittedName>
        <fullName evidence="2">Uncharacterized protein</fullName>
    </submittedName>
</protein>
<dbReference type="AlphaFoldDB" id="A0AAU7UAE4"/>
<proteinExistence type="predicted"/>
<dbReference type="RefSeq" id="WP_350243461.1">
    <property type="nucleotide sequence ID" value="NZ_CP158299.1"/>
</dbReference>
<keyword evidence="1" id="KW-0812">Transmembrane</keyword>
<name>A0AAU7UAE4_9DEIO</name>
<gene>
    <name evidence="2" type="ORF">ABOD76_18620</name>
</gene>
<sequence>MSWLRMVVAWVAGLSGALIGYGVVYNHGQPRNPHPDPQLALTLAPLELGVGLLFGLWIYRLFGRQQQREPRADAQERMVLRFAQRRGGRFTLEELEAGSPLPAGQAGAVVARLVEAGRLQGHGQDYRLP</sequence>
<keyword evidence="1" id="KW-1133">Transmembrane helix</keyword>